<dbReference type="PANTHER" id="PTHR33437">
    <property type="entry name" value="OS06G0361200 PROTEIN"/>
    <property type="match status" value="1"/>
</dbReference>
<dbReference type="InterPro" id="IPR005162">
    <property type="entry name" value="Retrotrans_gag_dom"/>
</dbReference>
<dbReference type="EMBL" id="CAADRP010000580">
    <property type="protein sequence ID" value="VFU30173.1"/>
    <property type="molecule type" value="Genomic_DNA"/>
</dbReference>
<dbReference type="PANTHER" id="PTHR33437:SF2">
    <property type="entry name" value="OS06G0361200 PROTEIN"/>
    <property type="match status" value="1"/>
</dbReference>
<feature type="coiled-coil region" evidence="1">
    <location>
        <begin position="350"/>
        <end position="377"/>
    </location>
</feature>
<feature type="domain" description="Retrotransposon gag" evidence="3">
    <location>
        <begin position="489"/>
        <end position="578"/>
    </location>
</feature>
<proteinExistence type="predicted"/>
<keyword evidence="1" id="KW-0175">Coiled coil</keyword>
<evidence type="ECO:0000256" key="2">
    <source>
        <dbReference type="SAM" id="MobiDB-lite"/>
    </source>
</evidence>
<evidence type="ECO:0000313" key="4">
    <source>
        <dbReference type="EMBL" id="VFU30173.1"/>
    </source>
</evidence>
<evidence type="ECO:0000256" key="1">
    <source>
        <dbReference type="SAM" id="Coils"/>
    </source>
</evidence>
<feature type="compositionally biased region" description="Basic and acidic residues" evidence="2">
    <location>
        <begin position="669"/>
        <end position="681"/>
    </location>
</feature>
<feature type="region of interest" description="Disordered" evidence="2">
    <location>
        <begin position="261"/>
        <end position="320"/>
    </location>
</feature>
<feature type="region of interest" description="Disordered" evidence="2">
    <location>
        <begin position="860"/>
        <end position="879"/>
    </location>
</feature>
<dbReference type="AlphaFoldDB" id="A0A6N2KNI1"/>
<reference evidence="4" key="1">
    <citation type="submission" date="2019-03" db="EMBL/GenBank/DDBJ databases">
        <authorList>
            <person name="Mank J."/>
            <person name="Almeida P."/>
        </authorList>
    </citation>
    <scope>NUCLEOTIDE SEQUENCE</scope>
    <source>
        <strain evidence="4">78183</strain>
    </source>
</reference>
<name>A0A6N2KNI1_SALVM</name>
<feature type="region of interest" description="Disordered" evidence="2">
    <location>
        <begin position="655"/>
        <end position="681"/>
    </location>
</feature>
<gene>
    <name evidence="4" type="ORF">SVIM_LOCUS114614</name>
</gene>
<feature type="region of interest" description="Disordered" evidence="2">
    <location>
        <begin position="609"/>
        <end position="633"/>
    </location>
</feature>
<feature type="compositionally biased region" description="Polar residues" evidence="2">
    <location>
        <begin position="305"/>
        <end position="318"/>
    </location>
</feature>
<dbReference type="Pfam" id="PF03732">
    <property type="entry name" value="Retrotrans_gag"/>
    <property type="match status" value="1"/>
</dbReference>
<feature type="compositionally biased region" description="Basic and acidic residues" evidence="2">
    <location>
        <begin position="619"/>
        <end position="633"/>
    </location>
</feature>
<accession>A0A6N2KNI1</accession>
<organism evidence="4">
    <name type="scientific">Salix viminalis</name>
    <name type="common">Common osier</name>
    <name type="synonym">Basket willow</name>
    <dbReference type="NCBI Taxonomy" id="40686"/>
    <lineage>
        <taxon>Eukaryota</taxon>
        <taxon>Viridiplantae</taxon>
        <taxon>Streptophyta</taxon>
        <taxon>Embryophyta</taxon>
        <taxon>Tracheophyta</taxon>
        <taxon>Spermatophyta</taxon>
        <taxon>Magnoliopsida</taxon>
        <taxon>eudicotyledons</taxon>
        <taxon>Gunneridae</taxon>
        <taxon>Pentapetalae</taxon>
        <taxon>rosids</taxon>
        <taxon>fabids</taxon>
        <taxon>Malpighiales</taxon>
        <taxon>Salicaceae</taxon>
        <taxon>Saliceae</taxon>
        <taxon>Salix</taxon>
    </lineage>
</organism>
<sequence length="1048" mass="119064">MMVEQPLNARMVEEEIKRPKGEEIRMRVGFYFERNEQMGWLFSAVLRIVIPRFSQKKTAIAKRRSCLNMALWPSLLSKTSSVLVFGFVALNCFAGDRFAQGVTPLLPLDEEGYKIFFKTNSSSKEALSQRVLKPPPQTLQARKLSLKEFSSLLHLRLKSTKNEALLDQAKTPHKSEQNCVYKFLATPLGKSLPFISSLQERIFNELSMATRRNMITIVASKSNKAIDSSPQHTIEDSSTPPLKTKSIVELYAQTGPILKMSSTSNARGAQDVASKMKPQATPLQKSSEAREMVFSTQGDFDDSPMKTSPCQSPNKASGSSTMSVMMTETTSLEDQVANLAKLVEGLSTSLKAKDHEIAKLMNKLESLNERGQTSTNKAFHVNQLEVIEESVIGAVENIRGITDGIFTTNQLKELIKEAITDQVESSIQPSYSYVKPYTQRIDLLKMPLSYQPPKFQQFDGKGNPRQHIAHFVETCNNAGTNGDLMVKQFVRSLKGNAFDWYTDLESCSIDTWEQLEREFLNRFYSTRRVVSMIELTNARQWKEEPVIDYIHRWRNLSLNCRDRLTETSALDMCIQGMHWGLRYILQGIKPKSFEELATRAHDMELSIAAAESSSLPMQEPKRNKPEGRRFGKSTLKVEGKQSLVVNSTAVRVPTGVKRNDHATPTTFQRGERKKPSLKERQEKVYPFPDSDISRMLDDLLEANIIELPEVKRPEEANQVDNPNYCKYHRLISHPVEKCFVLKDKIMRLHENGDIVFDDEVAASNIITTVKSRPCQSLSTISFGSCEPIRLDAIFPMSFTVSSSQTPCITLTPQADDLKPEWSENYDDEGWTLVTRRRGRRKHIQMTKPARMRISMVRKPISEPTRRKTQQKSIPVRKEGFSAQSIRKPVTLNEYMPTEMKRIENVPVACYQVEEEKAPIDHDGSSNLSHGVCTTEISFNDEDLLLGSKLHNRPLFIKGYVDEKIVNRILVDDGSAVNILPLKTMRELGIPMDELFPSHLMIQGFNQGGKCYRKDKACDAHRRYGVQCTFPCHRCQNYLQYVAWATMDT</sequence>
<protein>
    <recommendedName>
        <fullName evidence="3">Retrotransposon gag domain-containing protein</fullName>
    </recommendedName>
</protein>
<evidence type="ECO:0000259" key="3">
    <source>
        <dbReference type="Pfam" id="PF03732"/>
    </source>
</evidence>